<feature type="domain" description="Nuclease SbcCD subunit D C-terminal" evidence="10">
    <location>
        <begin position="319"/>
        <end position="422"/>
    </location>
</feature>
<evidence type="ECO:0000256" key="6">
    <source>
        <dbReference type="ARBA" id="ARBA00022839"/>
    </source>
</evidence>
<dbReference type="GO" id="GO:0004519">
    <property type="term" value="F:endonuclease activity"/>
    <property type="evidence" value="ECO:0007669"/>
    <property type="project" value="UniProtKB-KW"/>
</dbReference>
<keyword evidence="7" id="KW-0255">Endonuclease</keyword>
<sequence>MRLLHTSDWHLGQTLHNFDRTWEHQRFLDWLLDTIVAEEIDALLIAGDIFDNANPSAASQRQLYRFLQQARARSPQLDIVVIAGNHDSAGRLEAPGPLLEAHGTRVVGHVTRGADGAIDLERFLVPLTDKAGAIAAWCVAIPFLRPGDVPRVPAPGAPADTGAATDMDGAAGDGAAGGQAAADESGAGGVHDAYLQGIALLYRQAYALARARCTAGQAIVAMGHCHMVGGDASPDSERRIVIGGTEALPASMFDPSIAYAALGHLHLAQRVGKQEHLRYSGSPLPLSFAEVGYQHQVLRIDLEDGAARAIVPLPVPRAVALLRVPARPAPLKEALAELVSLDLPDLPEHARPYLEVRVLLDGPEPGLRAQVEAAIADKPVRLAKIEPSRRAVAADEADAALTLDQLAQLQPDDIFRRLWRQRFGDEAPDDQLSAFAELMLPQDGDAAAAGAKGRK</sequence>
<feature type="compositionally biased region" description="Low complexity" evidence="8">
    <location>
        <begin position="157"/>
        <end position="170"/>
    </location>
</feature>
<dbReference type="SUPFAM" id="SSF56300">
    <property type="entry name" value="Metallo-dependent phosphatases"/>
    <property type="match status" value="1"/>
</dbReference>
<dbReference type="InterPro" id="IPR041796">
    <property type="entry name" value="Mre11_N"/>
</dbReference>
<comment type="subunit">
    <text evidence="2 7">Heterodimer of SbcC and SbcD.</text>
</comment>
<keyword evidence="7" id="KW-0235">DNA replication</keyword>
<keyword evidence="5 7" id="KW-0378">Hydrolase</keyword>
<dbReference type="CDD" id="cd00840">
    <property type="entry name" value="MPP_Mre11_N"/>
    <property type="match status" value="1"/>
</dbReference>
<dbReference type="InterPro" id="IPR050535">
    <property type="entry name" value="DNA_Repair-Maintenance_Comp"/>
</dbReference>
<dbReference type="GO" id="GO:0006310">
    <property type="term" value="P:DNA recombination"/>
    <property type="evidence" value="ECO:0007669"/>
    <property type="project" value="UniProtKB-KW"/>
</dbReference>
<evidence type="ECO:0000256" key="5">
    <source>
        <dbReference type="ARBA" id="ARBA00022801"/>
    </source>
</evidence>
<dbReference type="Proteomes" id="UP000502415">
    <property type="component" value="Chromosome"/>
</dbReference>
<dbReference type="Pfam" id="PF00149">
    <property type="entry name" value="Metallophos"/>
    <property type="match status" value="1"/>
</dbReference>
<dbReference type="GO" id="GO:0006260">
    <property type="term" value="P:DNA replication"/>
    <property type="evidence" value="ECO:0007669"/>
    <property type="project" value="UniProtKB-KW"/>
</dbReference>
<dbReference type="Gene3D" id="3.60.21.10">
    <property type="match status" value="1"/>
</dbReference>
<comment type="similarity">
    <text evidence="1 7">Belongs to the SbcD family.</text>
</comment>
<reference evidence="11 12" key="1">
    <citation type="submission" date="2020-04" db="EMBL/GenBank/DDBJ databases">
        <title>Genome sequencing of novel species.</title>
        <authorList>
            <person name="Heo J."/>
            <person name="Kim S.-J."/>
            <person name="Kim J.-S."/>
            <person name="Hong S.-B."/>
            <person name="Kwon S.-W."/>
        </authorList>
    </citation>
    <scope>NUCLEOTIDE SEQUENCE [LARGE SCALE GENOMIC DNA]</scope>
    <source>
        <strain evidence="11 12">GN2-R2</strain>
    </source>
</reference>
<dbReference type="GO" id="GO:0008408">
    <property type="term" value="F:3'-5' exonuclease activity"/>
    <property type="evidence" value="ECO:0007669"/>
    <property type="project" value="InterPro"/>
</dbReference>
<comment type="function">
    <text evidence="7">SbcCD cleaves DNA hairpin structures. These structures can inhibit DNA replication and are intermediates in certain DNA recombination reactions. The complex acts as a 3'-&gt;5' double strand exonuclease that can open hairpins. It also has a 5' single-strand endonuclease activity.</text>
</comment>
<keyword evidence="12" id="KW-1185">Reference proteome</keyword>
<evidence type="ECO:0000259" key="10">
    <source>
        <dbReference type="Pfam" id="PF12320"/>
    </source>
</evidence>
<dbReference type="NCBIfam" id="TIGR00619">
    <property type="entry name" value="sbcd"/>
    <property type="match status" value="1"/>
</dbReference>
<keyword evidence="4 7" id="KW-0540">Nuclease</keyword>
<evidence type="ECO:0000256" key="1">
    <source>
        <dbReference type="ARBA" id="ARBA00010555"/>
    </source>
</evidence>
<evidence type="ECO:0000256" key="7">
    <source>
        <dbReference type="RuleBase" id="RU363069"/>
    </source>
</evidence>
<evidence type="ECO:0000313" key="11">
    <source>
        <dbReference type="EMBL" id="QJE01480.1"/>
    </source>
</evidence>
<evidence type="ECO:0000256" key="3">
    <source>
        <dbReference type="ARBA" id="ARBA00013365"/>
    </source>
</evidence>
<dbReference type="AlphaFoldDB" id="A0A7Z2ZTP6"/>
<dbReference type="InterPro" id="IPR004843">
    <property type="entry name" value="Calcineurin-like_PHP"/>
</dbReference>
<evidence type="ECO:0000256" key="4">
    <source>
        <dbReference type="ARBA" id="ARBA00022722"/>
    </source>
</evidence>
<accession>A0A7Z2ZTP6</accession>
<protein>
    <recommendedName>
        <fullName evidence="3 7">Nuclease SbcCD subunit D</fullName>
    </recommendedName>
</protein>
<proteinExistence type="inferred from homology"/>
<dbReference type="PANTHER" id="PTHR30337">
    <property type="entry name" value="COMPONENT OF ATP-DEPENDENT DSDNA EXONUCLEASE"/>
    <property type="match status" value="1"/>
</dbReference>
<gene>
    <name evidence="7 11" type="primary">sbcD</name>
    <name evidence="11" type="ORF">HH212_16760</name>
</gene>
<keyword evidence="6 7" id="KW-0269">Exonuclease</keyword>
<dbReference type="Pfam" id="PF12320">
    <property type="entry name" value="SbcD_C"/>
    <property type="match status" value="1"/>
</dbReference>
<organism evidence="11 12">
    <name type="scientific">Massilia forsythiae</name>
    <dbReference type="NCBI Taxonomy" id="2728020"/>
    <lineage>
        <taxon>Bacteria</taxon>
        <taxon>Pseudomonadati</taxon>
        <taxon>Pseudomonadota</taxon>
        <taxon>Betaproteobacteria</taxon>
        <taxon>Burkholderiales</taxon>
        <taxon>Oxalobacteraceae</taxon>
        <taxon>Telluria group</taxon>
        <taxon>Massilia</taxon>
    </lineage>
</organism>
<dbReference type="RefSeq" id="WP_170203504.1">
    <property type="nucleotide sequence ID" value="NZ_CP051685.1"/>
</dbReference>
<evidence type="ECO:0000256" key="2">
    <source>
        <dbReference type="ARBA" id="ARBA00011322"/>
    </source>
</evidence>
<dbReference type="InterPro" id="IPR004593">
    <property type="entry name" value="SbcD"/>
</dbReference>
<evidence type="ECO:0000256" key="8">
    <source>
        <dbReference type="SAM" id="MobiDB-lite"/>
    </source>
</evidence>
<feature type="domain" description="Calcineurin-like phosphoesterase" evidence="9">
    <location>
        <begin position="1"/>
        <end position="92"/>
    </location>
</feature>
<dbReference type="PANTHER" id="PTHR30337:SF0">
    <property type="entry name" value="NUCLEASE SBCCD SUBUNIT D"/>
    <property type="match status" value="1"/>
</dbReference>
<feature type="region of interest" description="Disordered" evidence="8">
    <location>
        <begin position="152"/>
        <end position="183"/>
    </location>
</feature>
<evidence type="ECO:0000313" key="12">
    <source>
        <dbReference type="Proteomes" id="UP000502415"/>
    </source>
</evidence>
<dbReference type="InterPro" id="IPR026843">
    <property type="entry name" value="SbcD_C"/>
</dbReference>
<keyword evidence="7" id="KW-0233">DNA recombination</keyword>
<dbReference type="EMBL" id="CP051685">
    <property type="protein sequence ID" value="QJE01480.1"/>
    <property type="molecule type" value="Genomic_DNA"/>
</dbReference>
<name>A0A7Z2ZTP6_9BURK</name>
<evidence type="ECO:0000259" key="9">
    <source>
        <dbReference type="Pfam" id="PF00149"/>
    </source>
</evidence>
<dbReference type="KEGG" id="mfy:HH212_16760"/>
<dbReference type="InterPro" id="IPR029052">
    <property type="entry name" value="Metallo-depent_PP-like"/>
</dbReference>